<organism evidence="2">
    <name type="scientific">marine sediment metagenome</name>
    <dbReference type="NCBI Taxonomy" id="412755"/>
    <lineage>
        <taxon>unclassified sequences</taxon>
        <taxon>metagenomes</taxon>
        <taxon>ecological metagenomes</taxon>
    </lineage>
</organism>
<evidence type="ECO:0000313" key="2">
    <source>
        <dbReference type="EMBL" id="KKK94583.1"/>
    </source>
</evidence>
<feature type="compositionally biased region" description="Low complexity" evidence="1">
    <location>
        <begin position="1"/>
        <end position="18"/>
    </location>
</feature>
<gene>
    <name evidence="2" type="ORF">LCGC14_2681420</name>
</gene>
<evidence type="ECO:0000256" key="1">
    <source>
        <dbReference type="SAM" id="MobiDB-lite"/>
    </source>
</evidence>
<proteinExistence type="predicted"/>
<protein>
    <submittedName>
        <fullName evidence="2">Uncharacterized protein</fullName>
    </submittedName>
</protein>
<dbReference type="EMBL" id="LAZR01047283">
    <property type="protein sequence ID" value="KKK94583.1"/>
    <property type="molecule type" value="Genomic_DNA"/>
</dbReference>
<comment type="caution">
    <text evidence="2">The sequence shown here is derived from an EMBL/GenBank/DDBJ whole genome shotgun (WGS) entry which is preliminary data.</text>
</comment>
<feature type="non-terminal residue" evidence="2">
    <location>
        <position position="86"/>
    </location>
</feature>
<name>A0A0F8ZL85_9ZZZZ</name>
<accession>A0A0F8ZL85</accession>
<dbReference type="AlphaFoldDB" id="A0A0F8ZL85"/>
<sequence length="86" mass="9448">MAKGTTTTTPTEAATSTPKKAEKLPANHPAIRLEKEIAKLAKVKQVDNGHGYWIGNIRVLKLGKTLAKDNLLFPRSNIKDLVKTKK</sequence>
<feature type="region of interest" description="Disordered" evidence="1">
    <location>
        <begin position="1"/>
        <end position="27"/>
    </location>
</feature>
<reference evidence="2" key="1">
    <citation type="journal article" date="2015" name="Nature">
        <title>Complex archaea that bridge the gap between prokaryotes and eukaryotes.</title>
        <authorList>
            <person name="Spang A."/>
            <person name="Saw J.H."/>
            <person name="Jorgensen S.L."/>
            <person name="Zaremba-Niedzwiedzka K."/>
            <person name="Martijn J."/>
            <person name="Lind A.E."/>
            <person name="van Eijk R."/>
            <person name="Schleper C."/>
            <person name="Guy L."/>
            <person name="Ettema T.J."/>
        </authorList>
    </citation>
    <scope>NUCLEOTIDE SEQUENCE</scope>
</reference>